<dbReference type="EMBL" id="GU474859">
    <property type="protein sequence ID" value="ADI17283.1"/>
    <property type="molecule type" value="Genomic_DNA"/>
</dbReference>
<sequence>MVVGRPAEHCAEHRRFPALRARQSVRKLSAGCNLCGFSYCNVITFGNSA</sequence>
<organism evidence="1">
    <name type="scientific">uncultured alpha proteobacterium HF0070_17D04</name>
    <dbReference type="NCBI Taxonomy" id="710805"/>
    <lineage>
        <taxon>Bacteria</taxon>
        <taxon>Pseudomonadati</taxon>
        <taxon>Pseudomonadota</taxon>
        <taxon>Alphaproteobacteria</taxon>
        <taxon>environmental samples</taxon>
    </lineage>
</organism>
<name>E0XS92_9PROT</name>
<protein>
    <submittedName>
        <fullName evidence="1">Uncharacterized protein</fullName>
    </submittedName>
</protein>
<reference evidence="1" key="1">
    <citation type="journal article" date="2011" name="Environ. Microbiol.">
        <title>Time-series analyses of Monterey Bay coastal microbial picoplankton using a 'genome proxy' microarray.</title>
        <authorList>
            <person name="Rich V.I."/>
            <person name="Pham V.D."/>
            <person name="Eppley J."/>
            <person name="Shi Y."/>
            <person name="DeLong E.F."/>
        </authorList>
    </citation>
    <scope>NUCLEOTIDE SEQUENCE</scope>
</reference>
<proteinExistence type="predicted"/>
<evidence type="ECO:0000313" key="1">
    <source>
        <dbReference type="EMBL" id="ADI17283.1"/>
    </source>
</evidence>
<accession>E0XS92</accession>
<dbReference type="AlphaFoldDB" id="E0XS92"/>